<gene>
    <name evidence="9" type="ORF">B0I36DRAFT_323139</name>
</gene>
<comment type="subcellular location">
    <subcellularLocation>
        <location evidence="5">Cytoplasm</location>
        <location evidence="5">Cytoskeleton</location>
        <location evidence="5">Microtubule organizing center</location>
    </subcellularLocation>
</comment>
<dbReference type="GO" id="GO:0000930">
    <property type="term" value="C:gamma-tubulin complex"/>
    <property type="evidence" value="ECO:0007669"/>
    <property type="project" value="TreeGrafter"/>
</dbReference>
<dbReference type="EMBL" id="JAGTJQ010000005">
    <property type="protein sequence ID" value="KAH7031072.1"/>
    <property type="molecule type" value="Genomic_DNA"/>
</dbReference>
<organism evidence="9 10">
    <name type="scientific">Microdochium trichocladiopsis</name>
    <dbReference type="NCBI Taxonomy" id="1682393"/>
    <lineage>
        <taxon>Eukaryota</taxon>
        <taxon>Fungi</taxon>
        <taxon>Dikarya</taxon>
        <taxon>Ascomycota</taxon>
        <taxon>Pezizomycotina</taxon>
        <taxon>Sordariomycetes</taxon>
        <taxon>Xylariomycetidae</taxon>
        <taxon>Xylariales</taxon>
        <taxon>Microdochiaceae</taxon>
        <taxon>Microdochium</taxon>
    </lineage>
</organism>
<feature type="domain" description="Gamma tubulin complex component C-terminal" evidence="7">
    <location>
        <begin position="584"/>
        <end position="949"/>
    </location>
</feature>
<evidence type="ECO:0000256" key="1">
    <source>
        <dbReference type="ARBA" id="ARBA00010337"/>
    </source>
</evidence>
<name>A0A9P8Y4K3_9PEZI</name>
<evidence type="ECO:0000256" key="2">
    <source>
        <dbReference type="ARBA" id="ARBA00022490"/>
    </source>
</evidence>
<evidence type="ECO:0000313" key="10">
    <source>
        <dbReference type="Proteomes" id="UP000756346"/>
    </source>
</evidence>
<dbReference type="Proteomes" id="UP000756346">
    <property type="component" value="Unassembled WGS sequence"/>
</dbReference>
<evidence type="ECO:0000256" key="3">
    <source>
        <dbReference type="ARBA" id="ARBA00022701"/>
    </source>
</evidence>
<dbReference type="GO" id="GO:0000278">
    <property type="term" value="P:mitotic cell cycle"/>
    <property type="evidence" value="ECO:0007669"/>
    <property type="project" value="TreeGrafter"/>
</dbReference>
<dbReference type="GO" id="GO:0031122">
    <property type="term" value="P:cytoplasmic microtubule organization"/>
    <property type="evidence" value="ECO:0007669"/>
    <property type="project" value="TreeGrafter"/>
</dbReference>
<keyword evidence="4 5" id="KW-0206">Cytoskeleton</keyword>
<evidence type="ECO:0000256" key="5">
    <source>
        <dbReference type="RuleBase" id="RU363050"/>
    </source>
</evidence>
<dbReference type="Pfam" id="PF17681">
    <property type="entry name" value="GCP_N_terminal"/>
    <property type="match status" value="1"/>
</dbReference>
<keyword evidence="3 5" id="KW-0493">Microtubule</keyword>
<dbReference type="GO" id="GO:0043015">
    <property type="term" value="F:gamma-tubulin binding"/>
    <property type="evidence" value="ECO:0007669"/>
    <property type="project" value="InterPro"/>
</dbReference>
<dbReference type="PANTHER" id="PTHR19302">
    <property type="entry name" value="GAMMA TUBULIN COMPLEX PROTEIN"/>
    <property type="match status" value="1"/>
</dbReference>
<dbReference type="GO" id="GO:0051011">
    <property type="term" value="F:microtubule minus-end binding"/>
    <property type="evidence" value="ECO:0007669"/>
    <property type="project" value="TreeGrafter"/>
</dbReference>
<dbReference type="AlphaFoldDB" id="A0A9P8Y4K3"/>
<dbReference type="InterPro" id="IPR007259">
    <property type="entry name" value="GCP"/>
</dbReference>
<evidence type="ECO:0000259" key="7">
    <source>
        <dbReference type="Pfam" id="PF04130"/>
    </source>
</evidence>
<comment type="similarity">
    <text evidence="1 5">Belongs to the TUBGCP family.</text>
</comment>
<evidence type="ECO:0000313" key="9">
    <source>
        <dbReference type="EMBL" id="KAH7031072.1"/>
    </source>
</evidence>
<comment type="caution">
    <text evidence="9">The sequence shown here is derived from an EMBL/GenBank/DDBJ whole genome shotgun (WGS) entry which is preliminary data.</text>
</comment>
<evidence type="ECO:0000259" key="8">
    <source>
        <dbReference type="Pfam" id="PF17681"/>
    </source>
</evidence>
<dbReference type="InterPro" id="IPR041470">
    <property type="entry name" value="GCP_N"/>
</dbReference>
<dbReference type="GO" id="GO:0005874">
    <property type="term" value="C:microtubule"/>
    <property type="evidence" value="ECO:0007669"/>
    <property type="project" value="UniProtKB-KW"/>
</dbReference>
<feature type="compositionally biased region" description="Basic and acidic residues" evidence="6">
    <location>
        <begin position="920"/>
        <end position="931"/>
    </location>
</feature>
<accession>A0A9P8Y4K3</accession>
<evidence type="ECO:0000256" key="4">
    <source>
        <dbReference type="ARBA" id="ARBA00023212"/>
    </source>
</evidence>
<dbReference type="GeneID" id="70183477"/>
<dbReference type="GO" id="GO:0051225">
    <property type="term" value="P:spindle assembly"/>
    <property type="evidence" value="ECO:0007669"/>
    <property type="project" value="TreeGrafter"/>
</dbReference>
<dbReference type="GO" id="GO:0000922">
    <property type="term" value="C:spindle pole"/>
    <property type="evidence" value="ECO:0007669"/>
    <property type="project" value="InterPro"/>
</dbReference>
<proteinExistence type="inferred from homology"/>
<dbReference type="GO" id="GO:0007020">
    <property type="term" value="P:microtubule nucleation"/>
    <property type="evidence" value="ECO:0007669"/>
    <property type="project" value="InterPro"/>
</dbReference>
<feature type="domain" description="Gamma tubulin complex component protein N-terminal" evidence="8">
    <location>
        <begin position="175"/>
        <end position="437"/>
    </location>
</feature>
<dbReference type="RefSeq" id="XP_046012752.1">
    <property type="nucleotide sequence ID" value="XM_046153931.1"/>
</dbReference>
<dbReference type="OrthoDB" id="775571at2759"/>
<evidence type="ECO:0000256" key="6">
    <source>
        <dbReference type="SAM" id="MobiDB-lite"/>
    </source>
</evidence>
<dbReference type="PANTHER" id="PTHR19302:SF70">
    <property type="entry name" value="GAMMA-TUBULIN COMPLEX COMPONENT 6"/>
    <property type="match status" value="1"/>
</dbReference>
<feature type="region of interest" description="Disordered" evidence="6">
    <location>
        <begin position="912"/>
        <end position="931"/>
    </location>
</feature>
<reference evidence="9" key="1">
    <citation type="journal article" date="2021" name="Nat. Commun.">
        <title>Genetic determinants of endophytism in the Arabidopsis root mycobiome.</title>
        <authorList>
            <person name="Mesny F."/>
            <person name="Miyauchi S."/>
            <person name="Thiergart T."/>
            <person name="Pickel B."/>
            <person name="Atanasova L."/>
            <person name="Karlsson M."/>
            <person name="Huettel B."/>
            <person name="Barry K.W."/>
            <person name="Haridas S."/>
            <person name="Chen C."/>
            <person name="Bauer D."/>
            <person name="Andreopoulos W."/>
            <person name="Pangilinan J."/>
            <person name="LaButti K."/>
            <person name="Riley R."/>
            <person name="Lipzen A."/>
            <person name="Clum A."/>
            <person name="Drula E."/>
            <person name="Henrissat B."/>
            <person name="Kohler A."/>
            <person name="Grigoriev I.V."/>
            <person name="Martin F.M."/>
            <person name="Hacquard S."/>
        </authorList>
    </citation>
    <scope>NUCLEOTIDE SEQUENCE</scope>
    <source>
        <strain evidence="9">MPI-CAGE-CH-0230</strain>
    </source>
</reference>
<dbReference type="Gene3D" id="1.20.120.1900">
    <property type="entry name" value="Gamma-tubulin complex, C-terminal domain"/>
    <property type="match status" value="1"/>
</dbReference>
<protein>
    <recommendedName>
        <fullName evidence="5">Spindle pole body component</fullName>
    </recommendedName>
</protein>
<dbReference type="FunFam" id="1.20.120.1900:FF:000013">
    <property type="entry name" value="Spindle pole body component"/>
    <property type="match status" value="1"/>
</dbReference>
<dbReference type="Pfam" id="PF04130">
    <property type="entry name" value="GCP_C_terminal"/>
    <property type="match status" value="1"/>
</dbReference>
<keyword evidence="2 5" id="KW-0963">Cytoplasm</keyword>
<dbReference type="InterPro" id="IPR040457">
    <property type="entry name" value="GCP_C"/>
</dbReference>
<sequence>MDESDPGDVFAFPDFARSSRWMQPSTHPVEPFFSLAAKDLARVSASLPSQGAVGPLDTEGFFKLPDLLDIHNEPNGVPQPDHHQEPLATLHNAELDDVDIFAEIWHRSADLVEPPATLKTWEAFLLPAEVQQNPLFISEAGGKIFDAAITADGDPLGLGSSQCPVVQSGPYLSALLALSLGRGSILYSWNDDKQQFVPALPGMRISGYTNEVLSGLERRCLETGRITRVLSSFVQSNYKTQPSPVKVALSRALDTILSVVQARLGDQSTRLRSVLHLQSFIQPVHHILSHFRSLLAKTSRCRHDEDILSLVFDATEAVESGDDLLKEVMRQVLAEVCVPWIEFVEQWVGLKPEHGLSLTTDGSGRSFVRVDDNAVLDDAGFESSQRDFAFDEERMPRFIPQDLALRLFETGRNLRLLRSSHPEHPISQPGFALLSEPPELRWRYMWQDIHRHQDDVAAFETRLWQATQAQGQDSRDHARLSGGLTLSKSRHELEYFGLDETELETRLARSIATMNRTPPLAPTNQLASLLMDRLLEPQKTGQAGVDVDPHWSLVANVSFGPLIGAQDAVINRHYLNILLEQHDLREHISVQKEFHLLGNGMFCSRLSHALFDSDLETAERQAGVARGGGVMGLRLSGRDTWPPASSELRLALMGVLVECYSRNATDSALDTKETRELPGDISFAVRDLSSEEIDKCLDPGSLEALDFLRLSYKPPLALSPVITAVILVKYDRIFKLLLRVLRMLYVIGQIHRDTVSRTSRWYHVDNTSFRFQFEAERFVTAIAAYFFETGIAVPWRRFQAWLDQMEAMLKSEGNLTSGTTSVGPNDVRDEHEWTLDSIMQNLFLRKRHQPILGLLDEIFTLILRFSFRTRLEATGRVDPEDDGSYTRKIYSVFRKKVHVFITVCRGLSEKGPEVTARASQDGRAERPKGGAEEHTIERLLISLDMTNHYSLSRS</sequence>
<dbReference type="GO" id="GO:0051321">
    <property type="term" value="P:meiotic cell cycle"/>
    <property type="evidence" value="ECO:0007669"/>
    <property type="project" value="TreeGrafter"/>
</dbReference>
<dbReference type="InterPro" id="IPR042241">
    <property type="entry name" value="GCP_C_sf"/>
</dbReference>
<dbReference type="GO" id="GO:0005816">
    <property type="term" value="C:spindle pole body"/>
    <property type="evidence" value="ECO:0007669"/>
    <property type="project" value="UniProtKB-ARBA"/>
</dbReference>
<keyword evidence="10" id="KW-1185">Reference proteome</keyword>